<name>A0A2A6BXL6_PRIPA</name>
<reference evidence="1" key="2">
    <citation type="submission" date="2022-06" db="UniProtKB">
        <authorList>
            <consortium name="EnsemblMetazoa"/>
        </authorList>
    </citation>
    <scope>IDENTIFICATION</scope>
    <source>
        <strain evidence="1">PS312</strain>
    </source>
</reference>
<evidence type="ECO:0000313" key="1">
    <source>
        <dbReference type="EnsemblMetazoa" id="PPA42622.1"/>
    </source>
</evidence>
<evidence type="ECO:0000313" key="2">
    <source>
        <dbReference type="Proteomes" id="UP000005239"/>
    </source>
</evidence>
<proteinExistence type="predicted"/>
<reference evidence="2" key="1">
    <citation type="journal article" date="2008" name="Nat. Genet.">
        <title>The Pristionchus pacificus genome provides a unique perspective on nematode lifestyle and parasitism.</title>
        <authorList>
            <person name="Dieterich C."/>
            <person name="Clifton S.W."/>
            <person name="Schuster L.N."/>
            <person name="Chinwalla A."/>
            <person name="Delehaunty K."/>
            <person name="Dinkelacker I."/>
            <person name="Fulton L."/>
            <person name="Fulton R."/>
            <person name="Godfrey J."/>
            <person name="Minx P."/>
            <person name="Mitreva M."/>
            <person name="Roeseler W."/>
            <person name="Tian H."/>
            <person name="Witte H."/>
            <person name="Yang S.P."/>
            <person name="Wilson R.K."/>
            <person name="Sommer R.J."/>
        </authorList>
    </citation>
    <scope>NUCLEOTIDE SEQUENCE [LARGE SCALE GENOMIC DNA]</scope>
    <source>
        <strain evidence="2">PS312</strain>
    </source>
</reference>
<accession>A0A2A6BXL6</accession>
<dbReference type="AlphaFoldDB" id="A0A2A6BXL6"/>
<protein>
    <submittedName>
        <fullName evidence="1">Uncharacterized protein</fullName>
    </submittedName>
</protein>
<dbReference type="Proteomes" id="UP000005239">
    <property type="component" value="Unassembled WGS sequence"/>
</dbReference>
<organism evidence="1 2">
    <name type="scientific">Pristionchus pacificus</name>
    <name type="common">Parasitic nematode worm</name>
    <dbReference type="NCBI Taxonomy" id="54126"/>
    <lineage>
        <taxon>Eukaryota</taxon>
        <taxon>Metazoa</taxon>
        <taxon>Ecdysozoa</taxon>
        <taxon>Nematoda</taxon>
        <taxon>Chromadorea</taxon>
        <taxon>Rhabditida</taxon>
        <taxon>Rhabditina</taxon>
        <taxon>Diplogasteromorpha</taxon>
        <taxon>Diplogasteroidea</taxon>
        <taxon>Neodiplogasteridae</taxon>
        <taxon>Pristionchus</taxon>
    </lineage>
</organism>
<dbReference type="EnsemblMetazoa" id="PPA42622.1">
    <property type="protein sequence ID" value="PPA42622.1"/>
    <property type="gene ID" value="WBGene00280991"/>
</dbReference>
<keyword evidence="2" id="KW-1185">Reference proteome</keyword>
<sequence length="471" mass="54935">ATQSLNVLVNEYAFQRREIIVVERLIIQSLQSFPVKALIAQRVIDGLYVSNIMILILILLHSIAARASQHSTETTFLNSDLEQLLKILSEENGNDVIYYSELETAAFRYNYSLPKCTSACLNSYNQMKLSPADSDWPTQINTTYSIFMKWSNFVIEAKSKANKLVANIFKFMDDRRFINPSPSPSKIASRNKLLHVEIAASTTQVLQSILLCKLWPFEIALRYKRLSAGAKFDLEQSTCIHQTLRWLNRDMNNTIDSYFAVFSDAIGELNIDGLLEDNYYLSKKPLYRVKEQITRTAHEINIPVQDYADICAEIISTMRVNTTEILEILTNREDEEQIRVDFFGKEWGNYVYNSSEELIEKLIKNNSLFFRIFSERRNFVMNRSHILLNRTQQFLKKADFELHDSFLKLNNRAATKQNYETKLFSENLIHEFNMEKQVFVRDMERVFCAEFCLENVYVQHHVESLLGLKLY</sequence>
<gene>
    <name evidence="1" type="primary">WBGene00280991</name>
</gene>
<accession>A0A8R1Z749</accession>